<dbReference type="Pfam" id="PF14009">
    <property type="entry name" value="PADRE"/>
    <property type="match status" value="1"/>
</dbReference>
<evidence type="ECO:0000256" key="1">
    <source>
        <dbReference type="SAM" id="MobiDB-lite"/>
    </source>
</evidence>
<reference evidence="2 3" key="1">
    <citation type="submission" date="2019-09" db="EMBL/GenBank/DDBJ databases">
        <authorList>
            <person name="Ou C."/>
        </authorList>
    </citation>
    <scope>NUCLEOTIDE SEQUENCE [LARGE SCALE GENOMIC DNA]</scope>
    <source>
        <strain evidence="2">S2</strain>
        <tissue evidence="2">Leaf</tissue>
    </source>
</reference>
<keyword evidence="3" id="KW-1185">Reference proteome</keyword>
<dbReference type="PANTHER" id="PTHR33052">
    <property type="entry name" value="DUF4228 DOMAIN PROTEIN-RELATED"/>
    <property type="match status" value="1"/>
</dbReference>
<dbReference type="Proteomes" id="UP000327157">
    <property type="component" value="Chromosome 10"/>
</dbReference>
<dbReference type="AlphaFoldDB" id="A0A5N5FIR5"/>
<feature type="compositionally biased region" description="Basic and acidic residues" evidence="1">
    <location>
        <begin position="142"/>
        <end position="153"/>
    </location>
</feature>
<protein>
    <submittedName>
        <fullName evidence="2">Uncharacterized protein</fullName>
    </submittedName>
</protein>
<comment type="caution">
    <text evidence="2">The sequence shown here is derived from an EMBL/GenBank/DDBJ whole genome shotgun (WGS) entry which is preliminary data.</text>
</comment>
<dbReference type="OrthoDB" id="843671at2759"/>
<feature type="compositionally biased region" description="Basic residues" evidence="1">
    <location>
        <begin position="154"/>
        <end position="164"/>
    </location>
</feature>
<gene>
    <name evidence="2" type="ORF">D8674_004034</name>
</gene>
<evidence type="ECO:0000313" key="2">
    <source>
        <dbReference type="EMBL" id="KAB2603029.1"/>
    </source>
</evidence>
<reference evidence="3" key="2">
    <citation type="submission" date="2019-10" db="EMBL/GenBank/DDBJ databases">
        <title>A de novo genome assembly of a pear dwarfing rootstock.</title>
        <authorList>
            <person name="Wang F."/>
            <person name="Wang J."/>
            <person name="Li S."/>
            <person name="Zhang Y."/>
            <person name="Fang M."/>
            <person name="Ma L."/>
            <person name="Zhao Y."/>
            <person name="Jiang S."/>
        </authorList>
    </citation>
    <scope>NUCLEOTIDE SEQUENCE [LARGE SCALE GENOMIC DNA]</scope>
</reference>
<dbReference type="InterPro" id="IPR025322">
    <property type="entry name" value="PADRE_dom"/>
</dbReference>
<evidence type="ECO:0000313" key="3">
    <source>
        <dbReference type="Proteomes" id="UP000327157"/>
    </source>
</evidence>
<name>A0A5N5FIR5_9ROSA</name>
<accession>A0A5N5FIR5</accession>
<sequence>MGICNSCESISVATAKLILQNGQLQEFSKPIKVSHALQMMNVSPMHFICDSDDMEFGGFFSAVDGDQVLQLGQLYFVLPLSWLKKPLRPEQMAALAVRASLALTNMRRRYGGGCKSASPVVFTIKKNVKTSRMAARGGGDSGIKDGVRRPEVVRRRRRGGRRYNRGGGSGSYTTRLSVILEEDEKIEEGA</sequence>
<dbReference type="EMBL" id="SMOL01000695">
    <property type="protein sequence ID" value="KAB2603029.1"/>
    <property type="molecule type" value="Genomic_DNA"/>
</dbReference>
<reference evidence="2 3" key="3">
    <citation type="submission" date="2019-11" db="EMBL/GenBank/DDBJ databases">
        <title>A de novo genome assembly of a pear dwarfing rootstock.</title>
        <authorList>
            <person name="Wang F."/>
            <person name="Wang J."/>
            <person name="Li S."/>
            <person name="Zhang Y."/>
            <person name="Fang M."/>
            <person name="Ma L."/>
            <person name="Zhao Y."/>
            <person name="Jiang S."/>
        </authorList>
    </citation>
    <scope>NUCLEOTIDE SEQUENCE [LARGE SCALE GENOMIC DNA]</scope>
    <source>
        <strain evidence="2">S2</strain>
        <tissue evidence="2">Leaf</tissue>
    </source>
</reference>
<feature type="region of interest" description="Disordered" evidence="1">
    <location>
        <begin position="133"/>
        <end position="170"/>
    </location>
</feature>
<organism evidence="2 3">
    <name type="scientific">Pyrus ussuriensis x Pyrus communis</name>
    <dbReference type="NCBI Taxonomy" id="2448454"/>
    <lineage>
        <taxon>Eukaryota</taxon>
        <taxon>Viridiplantae</taxon>
        <taxon>Streptophyta</taxon>
        <taxon>Embryophyta</taxon>
        <taxon>Tracheophyta</taxon>
        <taxon>Spermatophyta</taxon>
        <taxon>Magnoliopsida</taxon>
        <taxon>eudicotyledons</taxon>
        <taxon>Gunneridae</taxon>
        <taxon>Pentapetalae</taxon>
        <taxon>rosids</taxon>
        <taxon>fabids</taxon>
        <taxon>Rosales</taxon>
        <taxon>Rosaceae</taxon>
        <taxon>Amygdaloideae</taxon>
        <taxon>Maleae</taxon>
        <taxon>Pyrus</taxon>
    </lineage>
</organism>
<proteinExistence type="predicted"/>